<keyword evidence="5 6" id="KW-0539">Nucleus</keyword>
<evidence type="ECO:0000256" key="4">
    <source>
        <dbReference type="ARBA" id="ARBA00023163"/>
    </source>
</evidence>
<feature type="signal peptide" evidence="7">
    <location>
        <begin position="1"/>
        <end position="18"/>
    </location>
</feature>
<evidence type="ECO:0000256" key="3">
    <source>
        <dbReference type="ARBA" id="ARBA00023125"/>
    </source>
</evidence>
<comment type="subcellular location">
    <subcellularLocation>
        <location evidence="1 6">Nucleus</location>
    </subcellularLocation>
</comment>
<evidence type="ECO:0000313" key="9">
    <source>
        <dbReference type="Proteomes" id="UP000239757"/>
    </source>
</evidence>
<feature type="chain" id="PRO_5015151280" description="Nuclear transcription factor Y subunit" evidence="7">
    <location>
        <begin position="19"/>
        <end position="342"/>
    </location>
</feature>
<keyword evidence="4 6" id="KW-0804">Transcription</keyword>
<reference evidence="8 9" key="1">
    <citation type="submission" date="2015-01" db="EMBL/GenBank/DDBJ databases">
        <title>Genome of allotetraploid Gossypium barbadense reveals genomic plasticity and fiber elongation in cotton evolution.</title>
        <authorList>
            <person name="Chen X."/>
            <person name="Liu X."/>
            <person name="Zhao B."/>
            <person name="Zheng H."/>
            <person name="Hu Y."/>
            <person name="Lu G."/>
            <person name="Yang C."/>
            <person name="Chen J."/>
            <person name="Shan C."/>
            <person name="Zhang L."/>
            <person name="Zhou Y."/>
            <person name="Wang L."/>
            <person name="Guo W."/>
            <person name="Bai Y."/>
            <person name="Ruan J."/>
            <person name="Shangguan X."/>
            <person name="Mao Y."/>
            <person name="Jiang J."/>
            <person name="Zhu Y."/>
            <person name="Lei J."/>
            <person name="Kang H."/>
            <person name="Chen S."/>
            <person name="He X."/>
            <person name="Wang R."/>
            <person name="Wang Y."/>
            <person name="Chen J."/>
            <person name="Wang L."/>
            <person name="Yu S."/>
            <person name="Wang B."/>
            <person name="Wei J."/>
            <person name="Song S."/>
            <person name="Lu X."/>
            <person name="Gao Z."/>
            <person name="Gu W."/>
            <person name="Deng X."/>
            <person name="Ma D."/>
            <person name="Wang S."/>
            <person name="Liang W."/>
            <person name="Fang L."/>
            <person name="Cai C."/>
            <person name="Zhu X."/>
            <person name="Zhou B."/>
            <person name="Zhang Y."/>
            <person name="Chen Z."/>
            <person name="Xu S."/>
            <person name="Zhu R."/>
            <person name="Wang S."/>
            <person name="Zhang T."/>
            <person name="Zhao G."/>
        </authorList>
    </citation>
    <scope>NUCLEOTIDE SEQUENCE [LARGE SCALE GENOMIC DNA]</scope>
    <source>
        <strain evidence="9">cv. Xinhai21</strain>
        <tissue evidence="8">Leaf</tissue>
    </source>
</reference>
<dbReference type="OrthoDB" id="1097733at2759"/>
<dbReference type="SMART" id="SM00521">
    <property type="entry name" value="CBF"/>
    <property type="match status" value="1"/>
</dbReference>
<evidence type="ECO:0000256" key="1">
    <source>
        <dbReference type="ARBA" id="ARBA00004123"/>
    </source>
</evidence>
<dbReference type="PANTHER" id="PTHR12632">
    <property type="entry name" value="TRANSCRIPTION FACTOR NF-Y ALPHA-RELATED"/>
    <property type="match status" value="1"/>
</dbReference>
<sequence>MSVMLMLMIDYLVLVVLGKMAVRVQNFPKKTFDESSVRSLSHLSVSCTPWWSLNEQQIEEPLPHNISLKVETPSQLYHQAKHLDLQLPDQELTTVQAIDRTHCEVGAIGVTSSQCDPSESAGPFESCEKDTEGQVKPVFLVNNPNTLFSPSHQNYNHSMACTQYPYANAYFNGLFTPYGPQAIIQAQLGGNAPTRIPLPLDLAEDEPIYVNPKQYHGILRRRQYRAKLEAQNKLVKSRKPYLHESRHRHALNRVRGSGGRFLSKKTLQQPNVICNNQTNSISELESHCSRMAGYDGPNTSCMNISSVSNNDCNFQRLEHGFANISRAGGTGDGIRHGASVVQ</sequence>
<dbReference type="PRINTS" id="PR00616">
    <property type="entry name" value="CCAATSUBUNTB"/>
</dbReference>
<proteinExistence type="inferred from homology"/>
<dbReference type="GO" id="GO:0005634">
    <property type="term" value="C:nucleus"/>
    <property type="evidence" value="ECO:0007669"/>
    <property type="project" value="UniProtKB-SubCell"/>
</dbReference>
<evidence type="ECO:0000256" key="7">
    <source>
        <dbReference type="SAM" id="SignalP"/>
    </source>
</evidence>
<dbReference type="EMBL" id="KZ662895">
    <property type="protein sequence ID" value="PPS17764.1"/>
    <property type="molecule type" value="Genomic_DNA"/>
</dbReference>
<dbReference type="GO" id="GO:0003700">
    <property type="term" value="F:DNA-binding transcription factor activity"/>
    <property type="evidence" value="ECO:0007669"/>
    <property type="project" value="UniProtKB-UniRule"/>
</dbReference>
<keyword evidence="7" id="KW-0732">Signal</keyword>
<accession>A0A2P5YQ93</accession>
<dbReference type="PROSITE" id="PS51152">
    <property type="entry name" value="NFYA_HAP2_2"/>
    <property type="match status" value="1"/>
</dbReference>
<dbReference type="Gene3D" id="6.10.250.2430">
    <property type="match status" value="1"/>
</dbReference>
<gene>
    <name evidence="8" type="ORF">GOBAR_AA02787</name>
</gene>
<keyword evidence="3 6" id="KW-0238">DNA-binding</keyword>
<keyword evidence="2 6" id="KW-0805">Transcription regulation</keyword>
<name>A0A2P5YQ93_GOSBA</name>
<protein>
    <recommendedName>
        <fullName evidence="6">Nuclear transcription factor Y subunit</fullName>
    </recommendedName>
</protein>
<dbReference type="Proteomes" id="UP000239757">
    <property type="component" value="Unassembled WGS sequence"/>
</dbReference>
<dbReference type="InterPro" id="IPR001289">
    <property type="entry name" value="NFYA"/>
</dbReference>
<dbReference type="AlphaFoldDB" id="A0A2P5YQ93"/>
<evidence type="ECO:0000256" key="2">
    <source>
        <dbReference type="ARBA" id="ARBA00023015"/>
    </source>
</evidence>
<dbReference type="Pfam" id="PF02045">
    <property type="entry name" value="CBFB_NFYA"/>
    <property type="match status" value="1"/>
</dbReference>
<organism evidence="8 9">
    <name type="scientific">Gossypium barbadense</name>
    <name type="common">Sea Island cotton</name>
    <name type="synonym">Hibiscus barbadensis</name>
    <dbReference type="NCBI Taxonomy" id="3634"/>
    <lineage>
        <taxon>Eukaryota</taxon>
        <taxon>Viridiplantae</taxon>
        <taxon>Streptophyta</taxon>
        <taxon>Embryophyta</taxon>
        <taxon>Tracheophyta</taxon>
        <taxon>Spermatophyta</taxon>
        <taxon>Magnoliopsida</taxon>
        <taxon>eudicotyledons</taxon>
        <taxon>Gunneridae</taxon>
        <taxon>Pentapetalae</taxon>
        <taxon>rosids</taxon>
        <taxon>malvids</taxon>
        <taxon>Malvales</taxon>
        <taxon>Malvaceae</taxon>
        <taxon>Malvoideae</taxon>
        <taxon>Gossypium</taxon>
    </lineage>
</organism>
<comment type="function">
    <text evidence="6">Component of the sequence-specific heterotrimeric transcription factor (NF-Y) which specifically recognizes a 5'-CCAAT-3' box motif found in the promoters of its target genes.</text>
</comment>
<evidence type="ECO:0000256" key="6">
    <source>
        <dbReference type="RuleBase" id="RU367155"/>
    </source>
</evidence>
<dbReference type="GO" id="GO:0003677">
    <property type="term" value="F:DNA binding"/>
    <property type="evidence" value="ECO:0007669"/>
    <property type="project" value="UniProtKB-KW"/>
</dbReference>
<evidence type="ECO:0000313" key="8">
    <source>
        <dbReference type="EMBL" id="PPS17764.1"/>
    </source>
</evidence>
<comment type="subunit">
    <text evidence="6">Heterotrimer.</text>
</comment>
<evidence type="ECO:0000256" key="5">
    <source>
        <dbReference type="ARBA" id="ARBA00023242"/>
    </source>
</evidence>
<comment type="similarity">
    <text evidence="6">Belongs to the NFYA/HAP2 subunit family.</text>
</comment>